<dbReference type="AlphaFoldDB" id="A0A4Y2SSX5"/>
<organism evidence="1 2">
    <name type="scientific">Araneus ventricosus</name>
    <name type="common">Orbweaver spider</name>
    <name type="synonym">Epeira ventricosa</name>
    <dbReference type="NCBI Taxonomy" id="182803"/>
    <lineage>
        <taxon>Eukaryota</taxon>
        <taxon>Metazoa</taxon>
        <taxon>Ecdysozoa</taxon>
        <taxon>Arthropoda</taxon>
        <taxon>Chelicerata</taxon>
        <taxon>Arachnida</taxon>
        <taxon>Araneae</taxon>
        <taxon>Araneomorphae</taxon>
        <taxon>Entelegynae</taxon>
        <taxon>Araneoidea</taxon>
        <taxon>Araneidae</taxon>
        <taxon>Araneus</taxon>
    </lineage>
</organism>
<dbReference type="EMBL" id="BGPR01023671">
    <property type="protein sequence ID" value="GBN91031.1"/>
    <property type="molecule type" value="Genomic_DNA"/>
</dbReference>
<gene>
    <name evidence="1" type="ORF">AVEN_246639_1</name>
</gene>
<protein>
    <submittedName>
        <fullName evidence="1">Uncharacterized protein</fullName>
    </submittedName>
</protein>
<evidence type="ECO:0000313" key="2">
    <source>
        <dbReference type="Proteomes" id="UP000499080"/>
    </source>
</evidence>
<name>A0A4Y2SSX5_ARAVE</name>
<dbReference type="Proteomes" id="UP000499080">
    <property type="component" value="Unassembled WGS sequence"/>
</dbReference>
<feature type="non-terminal residue" evidence="1">
    <location>
        <position position="1"/>
    </location>
</feature>
<comment type="caution">
    <text evidence="1">The sequence shown here is derived from an EMBL/GenBank/DDBJ whole genome shotgun (WGS) entry which is preliminary data.</text>
</comment>
<evidence type="ECO:0000313" key="1">
    <source>
        <dbReference type="EMBL" id="GBN91031.1"/>
    </source>
</evidence>
<keyword evidence="2" id="KW-1185">Reference proteome</keyword>
<sequence>MSKLKSVGMMEIFSETNKRFAGSIALLIFPEKESASGAVHE</sequence>
<proteinExistence type="predicted"/>
<accession>A0A4Y2SSX5</accession>
<reference evidence="1 2" key="1">
    <citation type="journal article" date="2019" name="Sci. Rep.">
        <title>Orb-weaving spider Araneus ventricosus genome elucidates the spidroin gene catalogue.</title>
        <authorList>
            <person name="Kono N."/>
            <person name="Nakamura H."/>
            <person name="Ohtoshi R."/>
            <person name="Moran D.A.P."/>
            <person name="Shinohara A."/>
            <person name="Yoshida Y."/>
            <person name="Fujiwara M."/>
            <person name="Mori M."/>
            <person name="Tomita M."/>
            <person name="Arakawa K."/>
        </authorList>
    </citation>
    <scope>NUCLEOTIDE SEQUENCE [LARGE SCALE GENOMIC DNA]</scope>
</reference>